<feature type="domain" description="RDRP core" evidence="3">
    <location>
        <begin position="435"/>
        <end position="1089"/>
    </location>
</feature>
<keyword evidence="1" id="KW-0696">RNA-directed RNA polymerase</keyword>
<dbReference type="GO" id="GO:0030422">
    <property type="term" value="P:siRNA processing"/>
    <property type="evidence" value="ECO:0007669"/>
    <property type="project" value="TreeGrafter"/>
</dbReference>
<evidence type="ECO:0000256" key="2">
    <source>
        <dbReference type="SAM" id="MobiDB-lite"/>
    </source>
</evidence>
<feature type="compositionally biased region" description="Basic and acidic residues" evidence="2">
    <location>
        <begin position="178"/>
        <end position="187"/>
    </location>
</feature>
<dbReference type="InterPro" id="IPR007855">
    <property type="entry name" value="RDRP"/>
</dbReference>
<dbReference type="EC" id="2.7.7.48" evidence="1"/>
<keyword evidence="5" id="KW-1185">Reference proteome</keyword>
<dbReference type="GO" id="GO:0031380">
    <property type="term" value="C:nuclear RNA-directed RNA polymerase complex"/>
    <property type="evidence" value="ECO:0007669"/>
    <property type="project" value="TreeGrafter"/>
</dbReference>
<dbReference type="GO" id="GO:0003723">
    <property type="term" value="F:RNA binding"/>
    <property type="evidence" value="ECO:0007669"/>
    <property type="project" value="UniProtKB-KW"/>
</dbReference>
<keyword evidence="1" id="KW-0694">RNA-binding</keyword>
<reference evidence="4" key="1">
    <citation type="submission" date="2022-10" db="EMBL/GenBank/DDBJ databases">
        <title>Culturing micro-colonial fungi from biological soil crusts in the Mojave desert and describing Neophaeococcomyces mojavensis, and introducing the new genera and species Taxawa tesnikishii.</title>
        <authorList>
            <person name="Kurbessoian T."/>
            <person name="Stajich J.E."/>
        </authorList>
    </citation>
    <scope>NUCLEOTIDE SEQUENCE</scope>
    <source>
        <strain evidence="4">TK_35</strain>
    </source>
</reference>
<evidence type="ECO:0000259" key="3">
    <source>
        <dbReference type="Pfam" id="PF05183"/>
    </source>
</evidence>
<feature type="region of interest" description="Disordered" evidence="2">
    <location>
        <begin position="1133"/>
        <end position="1152"/>
    </location>
</feature>
<dbReference type="GO" id="GO:0003968">
    <property type="term" value="F:RNA-directed RNA polymerase activity"/>
    <property type="evidence" value="ECO:0007669"/>
    <property type="project" value="UniProtKB-KW"/>
</dbReference>
<evidence type="ECO:0000256" key="1">
    <source>
        <dbReference type="RuleBase" id="RU363098"/>
    </source>
</evidence>
<feature type="region of interest" description="Disordered" evidence="2">
    <location>
        <begin position="144"/>
        <end position="223"/>
    </location>
</feature>
<dbReference type="Proteomes" id="UP001172681">
    <property type="component" value="Unassembled WGS sequence"/>
</dbReference>
<name>A0AA38XWR2_9EURO</name>
<evidence type="ECO:0000313" key="4">
    <source>
        <dbReference type="EMBL" id="KAJ9625955.1"/>
    </source>
</evidence>
<dbReference type="PANTHER" id="PTHR23079:SF14">
    <property type="entry name" value="RNA-DEPENDENT RNA POLYMERASE"/>
    <property type="match status" value="1"/>
</dbReference>
<comment type="caution">
    <text evidence="4">The sequence shown here is derived from an EMBL/GenBank/DDBJ whole genome shotgun (WGS) entry which is preliminary data.</text>
</comment>
<feature type="compositionally biased region" description="Polar residues" evidence="2">
    <location>
        <begin position="149"/>
        <end position="159"/>
    </location>
</feature>
<keyword evidence="1" id="KW-0808">Transferase</keyword>
<sequence length="1327" mass="151341">MTTTPAHLGAKVDWAVDHLNARWDLGLPKLHGAQARNAGGNDRLAFQCFSRIRMLTFRSVPIEKIIEEFDVEARQIHSQWVYKPSQEKGTLATLPVTKSFIEREKCALQLKKLSASERNQLSQALFKVLDEYCKLAQLSESMSPERLSDTTYNTAPSTPSKRHLTRTQSTPITPRRAGAHEGLEPRLKSPGTASVKRSILSPDSKSKRQQTLKQLNYFRPPPFYTKSEPLSPSHTRSHPEITSFDTIATSRTSSVFDHVEGYSDISHQTSVLEGFETSPKAEQSQDLLPTQELDELMEDDDFRRSFHESSFLSNDSDAALSNTFPEKRQLPSSLPFWLSWESDRLAGKTGDIPIDFYETIRKRCKTDVPTFDAYWEAAREYFRQKQISLPPKSDIPLRMASENKYSDLHSTKAVYLTANLVWNKDLADGWFKLETQEMRLEQSCRFYRKFGADRFLVLFTPEFSPTNYPEALKSRANDRDLLRKRITNFLTGNSHFIAGRYWRVFYVEPDKKKRRKDQSSRLKFFLFAETGYDIIAPPSPVDLYADSLDIDGHHQEIELKLLADWHMQFEANAQSTDLKLFSRCGLGLSKTTPTETLNRNEFIVRHDSPSSPVMNDGCALISFELAQAIWKKLGGQGDMPCAFQGRISGAKGLWIVDFQNRHSEKSERGYWIEVSDSQLKIKPHPRHRKCDDVCLRTFEVLNWAGECKPGHLNLQLITVLEDGGVPRAAFEDALMADTQSFSESLKAAIKDERDGRPLLVWMQTNGLLGPIEKKNVLGSFPSDRRQQLRLLLESSFSPSESTKVKDCVKTILMHYMTNYVERLWITQISSTTVFCVPDPTGKLKHDEVCLNFSKAVKDPRSGMSELVLNDIEVLVARNPAYLASDVQKRKAVYIHELRHYRNVIIFPTTGTRPLASMLSGGDYDGDTCWVCWDPAIVEPFKNSELPTMPSPESCGMRQESRPLGEIFTKDRPFQEALNDFFQACVEFNARPSLMGSCSTEHEKLIYSISQQGSARKLSHPGAVMLATLAGYLVDSNKQGWSLNESAWFSFRAEANGGRKLHRPAFKTSSPPQRQQGTFANIMDFLKFEVAEREKDNTLAGFQKLNSEAGVYDGVLSATWKDLWKKALDEKKASEKRSRQSSRGSKSSSQPRSLIAEADHEHGHGTYLICDDLIQRIEEIQKRWREVASPEELSDSAKYTYAIRQIYEPFLAIEPKKIDHPIRRRFEEETTLQFSYWSLLRASCLHYHICRRGIFPEWVWSIAGRELCHLKAISYEGPVRLVPENILDMMKVSSKLAKALEDRQTMDADADAEEMDAEDMIDVDMMEE</sequence>
<keyword evidence="1" id="KW-0548">Nucleotidyltransferase</keyword>
<feature type="compositionally biased region" description="Low complexity" evidence="2">
    <location>
        <begin position="1140"/>
        <end position="1152"/>
    </location>
</feature>
<dbReference type="InterPro" id="IPR057596">
    <property type="entry name" value="RDRP_core"/>
</dbReference>
<comment type="catalytic activity">
    <reaction evidence="1">
        <text>RNA(n) + a ribonucleoside 5'-triphosphate = RNA(n+1) + diphosphate</text>
        <dbReference type="Rhea" id="RHEA:21248"/>
        <dbReference type="Rhea" id="RHEA-COMP:14527"/>
        <dbReference type="Rhea" id="RHEA-COMP:17342"/>
        <dbReference type="ChEBI" id="CHEBI:33019"/>
        <dbReference type="ChEBI" id="CHEBI:61557"/>
        <dbReference type="ChEBI" id="CHEBI:140395"/>
        <dbReference type="EC" id="2.7.7.48"/>
    </reaction>
</comment>
<accession>A0AA38XWR2</accession>
<dbReference type="Pfam" id="PF05183">
    <property type="entry name" value="RdRP"/>
    <property type="match status" value="1"/>
</dbReference>
<dbReference type="PANTHER" id="PTHR23079">
    <property type="entry name" value="RNA-DEPENDENT RNA POLYMERASE"/>
    <property type="match status" value="1"/>
</dbReference>
<gene>
    <name evidence="4" type="ORF">H2204_010254</name>
</gene>
<dbReference type="EMBL" id="JAPDRN010000085">
    <property type="protein sequence ID" value="KAJ9625955.1"/>
    <property type="molecule type" value="Genomic_DNA"/>
</dbReference>
<organism evidence="4 5">
    <name type="scientific">Knufia peltigerae</name>
    <dbReference type="NCBI Taxonomy" id="1002370"/>
    <lineage>
        <taxon>Eukaryota</taxon>
        <taxon>Fungi</taxon>
        <taxon>Dikarya</taxon>
        <taxon>Ascomycota</taxon>
        <taxon>Pezizomycotina</taxon>
        <taxon>Eurotiomycetes</taxon>
        <taxon>Chaetothyriomycetidae</taxon>
        <taxon>Chaetothyriales</taxon>
        <taxon>Trichomeriaceae</taxon>
        <taxon>Knufia</taxon>
    </lineage>
</organism>
<protein>
    <recommendedName>
        <fullName evidence="1">RNA-dependent RNA polymerase</fullName>
        <ecNumber evidence="1">2.7.7.48</ecNumber>
    </recommendedName>
</protein>
<proteinExistence type="inferred from homology"/>
<evidence type="ECO:0000313" key="5">
    <source>
        <dbReference type="Proteomes" id="UP001172681"/>
    </source>
</evidence>
<comment type="similarity">
    <text evidence="1">Belongs to the RdRP family.</text>
</comment>